<proteinExistence type="inferred from homology"/>
<organism evidence="7 8">
    <name type="scientific">Brachionus plicatilis</name>
    <name type="common">Marine rotifer</name>
    <name type="synonym">Brachionus muelleri</name>
    <dbReference type="NCBI Taxonomy" id="10195"/>
    <lineage>
        <taxon>Eukaryota</taxon>
        <taxon>Metazoa</taxon>
        <taxon>Spiralia</taxon>
        <taxon>Gnathifera</taxon>
        <taxon>Rotifera</taxon>
        <taxon>Eurotatoria</taxon>
        <taxon>Monogononta</taxon>
        <taxon>Pseudotrocha</taxon>
        <taxon>Ploima</taxon>
        <taxon>Brachionidae</taxon>
        <taxon>Brachionus</taxon>
    </lineage>
</organism>
<evidence type="ECO:0000256" key="2">
    <source>
        <dbReference type="ARBA" id="ARBA00022490"/>
    </source>
</evidence>
<keyword evidence="3" id="KW-0970">Cilium biogenesis/degradation</keyword>
<dbReference type="EMBL" id="REGN01000333">
    <property type="protein sequence ID" value="RNA42661.1"/>
    <property type="molecule type" value="Genomic_DNA"/>
</dbReference>
<protein>
    <submittedName>
        <fullName evidence="7">Dynein assembly factor axonemal</fullName>
    </submittedName>
</protein>
<dbReference type="Pfam" id="PF14740">
    <property type="entry name" value="DUF4471"/>
    <property type="match status" value="1"/>
</dbReference>
<evidence type="ECO:0000313" key="8">
    <source>
        <dbReference type="Proteomes" id="UP000276133"/>
    </source>
</evidence>
<name>A0A3M7T3R6_BRAPC</name>
<comment type="similarity">
    <text evidence="1">Belongs to the DNAAF3 family.</text>
</comment>
<comment type="caution">
    <text evidence="7">The sequence shown here is derived from an EMBL/GenBank/DDBJ whole genome shotgun (WGS) entry which is preliminary data.</text>
</comment>
<gene>
    <name evidence="7" type="ORF">BpHYR1_026233</name>
</gene>
<evidence type="ECO:0000256" key="3">
    <source>
        <dbReference type="ARBA" id="ARBA00022794"/>
    </source>
</evidence>
<keyword evidence="2" id="KW-0963">Cytoplasm</keyword>
<evidence type="ECO:0000259" key="6">
    <source>
        <dbReference type="Pfam" id="PF14740"/>
    </source>
</evidence>
<dbReference type="GO" id="GO:0070286">
    <property type="term" value="P:axonemal dynein complex assembly"/>
    <property type="evidence" value="ECO:0007669"/>
    <property type="project" value="InterPro"/>
</dbReference>
<dbReference type="AlphaFoldDB" id="A0A3M7T3R6"/>
<dbReference type="Proteomes" id="UP000276133">
    <property type="component" value="Unassembled WGS sequence"/>
</dbReference>
<comment type="subcellular location">
    <subcellularLocation>
        <location evidence="4">Dynein axonemal particle</location>
    </subcellularLocation>
</comment>
<dbReference type="InterPro" id="IPR039304">
    <property type="entry name" value="DNAAF3"/>
</dbReference>
<evidence type="ECO:0000256" key="4">
    <source>
        <dbReference type="ARBA" id="ARBA00024190"/>
    </source>
</evidence>
<dbReference type="PANTHER" id="PTHR22118">
    <property type="entry name" value="DYNEIN ASSEMBLY FACTOR 3, AXONEMAL"/>
    <property type="match status" value="1"/>
</dbReference>
<dbReference type="GO" id="GO:0120293">
    <property type="term" value="C:dynein axonemal particle"/>
    <property type="evidence" value="ECO:0007669"/>
    <property type="project" value="UniProtKB-SubCell"/>
</dbReference>
<feature type="domain" description="DUF4470" evidence="5">
    <location>
        <begin position="9"/>
        <end position="107"/>
    </location>
</feature>
<evidence type="ECO:0000313" key="7">
    <source>
        <dbReference type="EMBL" id="RNA42661.1"/>
    </source>
</evidence>
<dbReference type="STRING" id="10195.A0A3M7T3R6"/>
<dbReference type="Pfam" id="PF14737">
    <property type="entry name" value="DUF4470"/>
    <property type="match status" value="1"/>
</dbReference>
<dbReference type="GO" id="GO:0044458">
    <property type="term" value="P:motile cilium assembly"/>
    <property type="evidence" value="ECO:0007669"/>
    <property type="project" value="TreeGrafter"/>
</dbReference>
<evidence type="ECO:0000256" key="1">
    <source>
        <dbReference type="ARBA" id="ARBA00010449"/>
    </source>
</evidence>
<sequence>MDGFGNINWWGFSPSIDILKLYDQNIKNNEDTVNILLMNCGDQRIIIDSLKSKKNLGKKIRFFVYEKMLELYARDLLLLSIIFEHSQRSGVGEKAENFLEIYGNLLIRESTANLIRLKSSEFIKFITDLDYLAKSSLNMFNFSLLKYKERDFLEGIFKFWRIKEANKEYFPAEKCWDVRLRNYFANRYDSRSNAYDWDFSMKLLERKNCSIINHRVYSKWRDSGIAFEQRDVNYDTPNKTLASGMIFNDPRSGDKASRRGYFGDIIVGPYLAYGIQHENVDFFKKVNDSYRYTATDIAKSNLESLIGKIVEIGGHESVESKLSEMKIVEVGEEVEMSSDDYFKLEDVEIVFLPLSAVGDFSQKNKFDGFFDAVFVGNSAAANLADKSFSKILKAEALVVVETAKYMIEMKTEQINGFSQKLRQMCHENGFLEIDQNICNVKESKDNLEFLDHLIFLKNK</sequence>
<dbReference type="InterPro" id="IPR027974">
    <property type="entry name" value="DUF4470"/>
</dbReference>
<evidence type="ECO:0000259" key="5">
    <source>
        <dbReference type="Pfam" id="PF14737"/>
    </source>
</evidence>
<dbReference type="PANTHER" id="PTHR22118:SF14">
    <property type="entry name" value="DYNEIN AXONEMAL ASSEMBLY FACTOR 3"/>
    <property type="match status" value="1"/>
</dbReference>
<dbReference type="OrthoDB" id="538817at2759"/>
<feature type="domain" description="Dynein assembly factor 3 C-terminal" evidence="6">
    <location>
        <begin position="140"/>
        <end position="431"/>
    </location>
</feature>
<dbReference type="InterPro" id="IPR028235">
    <property type="entry name" value="DNAAF3_C"/>
</dbReference>
<keyword evidence="8" id="KW-1185">Reference proteome</keyword>
<reference evidence="7 8" key="1">
    <citation type="journal article" date="2018" name="Sci. Rep.">
        <title>Genomic signatures of local adaptation to the degree of environmental predictability in rotifers.</title>
        <authorList>
            <person name="Franch-Gras L."/>
            <person name="Hahn C."/>
            <person name="Garcia-Roger E.M."/>
            <person name="Carmona M.J."/>
            <person name="Serra M."/>
            <person name="Gomez A."/>
        </authorList>
    </citation>
    <scope>NUCLEOTIDE SEQUENCE [LARGE SCALE GENOMIC DNA]</scope>
    <source>
        <strain evidence="7">HYR1</strain>
    </source>
</reference>
<accession>A0A3M7T3R6</accession>